<dbReference type="PANTHER" id="PTHR24305:SF190">
    <property type="entry name" value="P450, PUTATIVE (EUROFUNG)-RELATED"/>
    <property type="match status" value="1"/>
</dbReference>
<evidence type="ECO:0000256" key="2">
    <source>
        <dbReference type="ARBA" id="ARBA00022617"/>
    </source>
</evidence>
<dbReference type="CDD" id="cd11060">
    <property type="entry name" value="CYP57A1-like"/>
    <property type="match status" value="1"/>
</dbReference>
<dbReference type="InterPro" id="IPR017972">
    <property type="entry name" value="Cyt_P450_CS"/>
</dbReference>
<dbReference type="GO" id="GO:0020037">
    <property type="term" value="F:heme binding"/>
    <property type="evidence" value="ECO:0007669"/>
    <property type="project" value="InterPro"/>
</dbReference>
<dbReference type="InterPro" id="IPR001128">
    <property type="entry name" value="Cyt_P450"/>
</dbReference>
<keyword evidence="4 5" id="KW-0408">Iron</keyword>
<dbReference type="GO" id="GO:0016705">
    <property type="term" value="F:oxidoreductase activity, acting on paired donors, with incorporation or reduction of molecular oxygen"/>
    <property type="evidence" value="ECO:0007669"/>
    <property type="project" value="InterPro"/>
</dbReference>
<evidence type="ECO:0000256" key="3">
    <source>
        <dbReference type="ARBA" id="ARBA00022723"/>
    </source>
</evidence>
<dbReference type="InterPro" id="IPR036396">
    <property type="entry name" value="Cyt_P450_sf"/>
</dbReference>
<accession>A0A2L2TBG6</accession>
<dbReference type="Pfam" id="PF00067">
    <property type="entry name" value="p450"/>
    <property type="match status" value="1"/>
</dbReference>
<evidence type="ECO:0000256" key="5">
    <source>
        <dbReference type="PIRSR" id="PIRSR602401-1"/>
    </source>
</evidence>
<dbReference type="FunFam" id="1.10.630.10:FF:000050">
    <property type="entry name" value="Cytochrome P450 monooxygenase"/>
    <property type="match status" value="1"/>
</dbReference>
<dbReference type="Gene3D" id="1.10.630.10">
    <property type="entry name" value="Cytochrome P450"/>
    <property type="match status" value="1"/>
</dbReference>
<protein>
    <recommendedName>
        <fullName evidence="9">Cytochrome P450</fullName>
    </recommendedName>
</protein>
<dbReference type="STRING" id="56646.A0A2L2TBG6"/>
<keyword evidence="2 5" id="KW-0349">Heme</keyword>
<name>A0A2L2TBG6_9HYPO</name>
<reference evidence="8" key="1">
    <citation type="submission" date="2014-10" db="EMBL/GenBank/DDBJ databases">
        <authorList>
            <person name="King R."/>
        </authorList>
    </citation>
    <scope>NUCLEOTIDE SEQUENCE [LARGE SCALE GENOMIC DNA]</scope>
    <source>
        <strain evidence="8">A3/5</strain>
    </source>
</reference>
<evidence type="ECO:0000256" key="1">
    <source>
        <dbReference type="ARBA" id="ARBA00001971"/>
    </source>
</evidence>
<keyword evidence="3 5" id="KW-0479">Metal-binding</keyword>
<proteinExistence type="inferred from homology"/>
<keyword evidence="8" id="KW-1185">Reference proteome</keyword>
<dbReference type="SUPFAM" id="SSF48264">
    <property type="entry name" value="Cytochrome P450"/>
    <property type="match status" value="1"/>
</dbReference>
<dbReference type="InterPro" id="IPR050121">
    <property type="entry name" value="Cytochrome_P450_monoxygenase"/>
</dbReference>
<keyword evidence="6" id="KW-0503">Monooxygenase</keyword>
<dbReference type="PRINTS" id="PR00463">
    <property type="entry name" value="EP450I"/>
</dbReference>
<evidence type="ECO:0000256" key="4">
    <source>
        <dbReference type="ARBA" id="ARBA00023004"/>
    </source>
</evidence>
<evidence type="ECO:0000313" key="7">
    <source>
        <dbReference type="EMBL" id="CEI67408.1"/>
    </source>
</evidence>
<dbReference type="InterPro" id="IPR002401">
    <property type="entry name" value="Cyt_P450_E_grp-I"/>
</dbReference>
<dbReference type="Proteomes" id="UP000245910">
    <property type="component" value="Chromosome I"/>
</dbReference>
<evidence type="ECO:0000313" key="8">
    <source>
        <dbReference type="Proteomes" id="UP000245910"/>
    </source>
</evidence>
<dbReference type="GO" id="GO:0005506">
    <property type="term" value="F:iron ion binding"/>
    <property type="evidence" value="ECO:0007669"/>
    <property type="project" value="InterPro"/>
</dbReference>
<feature type="binding site" description="axial binding residue" evidence="5">
    <location>
        <position position="446"/>
    </location>
    <ligand>
        <name>heme</name>
        <dbReference type="ChEBI" id="CHEBI:30413"/>
    </ligand>
    <ligandPart>
        <name>Fe</name>
        <dbReference type="ChEBI" id="CHEBI:18248"/>
    </ligandPart>
</feature>
<keyword evidence="6" id="KW-0560">Oxidoreductase</keyword>
<evidence type="ECO:0008006" key="9">
    <source>
        <dbReference type="Google" id="ProtNLM"/>
    </source>
</evidence>
<dbReference type="AlphaFoldDB" id="A0A2L2TBG6"/>
<comment type="similarity">
    <text evidence="6">Belongs to the cytochrome P450 family.</text>
</comment>
<dbReference type="EMBL" id="LN649229">
    <property type="protein sequence ID" value="CEI67408.1"/>
    <property type="molecule type" value="Genomic_DNA"/>
</dbReference>
<dbReference type="GO" id="GO:0004497">
    <property type="term" value="F:monooxygenase activity"/>
    <property type="evidence" value="ECO:0007669"/>
    <property type="project" value="UniProtKB-KW"/>
</dbReference>
<comment type="cofactor">
    <cofactor evidence="1 5">
        <name>heme</name>
        <dbReference type="ChEBI" id="CHEBI:30413"/>
    </cofactor>
</comment>
<dbReference type="OrthoDB" id="3934656at2759"/>
<dbReference type="PROSITE" id="PS00086">
    <property type="entry name" value="CYTOCHROME_P450"/>
    <property type="match status" value="1"/>
</dbReference>
<dbReference type="PRINTS" id="PR00385">
    <property type="entry name" value="P450"/>
</dbReference>
<evidence type="ECO:0000256" key="6">
    <source>
        <dbReference type="RuleBase" id="RU000461"/>
    </source>
</evidence>
<dbReference type="PANTHER" id="PTHR24305">
    <property type="entry name" value="CYTOCHROME P450"/>
    <property type="match status" value="1"/>
</dbReference>
<sequence length="503" mass="57251">MASELVLATIIAVLFLIKLFSIAKNFISPLRSIPGPTLARFSDSWYVWRMQQGHFEQDNQTLHKKYGPIVRYGLNRYSFNDPAAAKVIYSLGGTSFPKSSWYDSWVAPGEVSLFADRHAKRHLNNRKLFQNTYSMTSLISYEPFVDTCADIFTEKLKELSRQNSPIDMGHWFQCYAFDVIGMITYGKRLGFLYQGVDVGGVMKALEDFLSYAAPVGIYSKFHSVLFPVKNFFAGSKGSGRAYVISFTQDRLAEQLARFETVDEKDIMTAEPFMAKFITSSQEQPERFTRRHVTMGCVANMVAGSDTTGITLSAILYYLLKTPDSLRKLREEIDAFTREGRLSEHPTFHGTQQMPYLQAIIKEGLRLHPAVGLPLEREVPAGGAKINGHYFPAGTIVGINAWVRHRDESVFGPDVDVFKPERWFTEKEDVTVMNQNWMPFGLGSRTCIGRHISMLEISKLVPHIVRDFDITFDEDKVQGKDRWQTSNFWFVKPKGFVVRVTPRA</sequence>
<organism evidence="7 8">
    <name type="scientific">Fusarium venenatum</name>
    <dbReference type="NCBI Taxonomy" id="56646"/>
    <lineage>
        <taxon>Eukaryota</taxon>
        <taxon>Fungi</taxon>
        <taxon>Dikarya</taxon>
        <taxon>Ascomycota</taxon>
        <taxon>Pezizomycotina</taxon>
        <taxon>Sordariomycetes</taxon>
        <taxon>Hypocreomycetidae</taxon>
        <taxon>Hypocreales</taxon>
        <taxon>Nectriaceae</taxon>
        <taxon>Fusarium</taxon>
    </lineage>
</organism>